<dbReference type="EMBL" id="FR854073">
    <property type="protein sequence ID" value="CCA81935.1"/>
    <property type="molecule type" value="Genomic_DNA"/>
</dbReference>
<accession>G2ZSC2</accession>
<sequence length="94" mass="10625">MPFARFFAYFHGLGNVYVSVRFFARRRGAAFGNPNACDAMVWRGDRVRVPVRRIRQGFPPGGRRPGMVRERDGSVLALSLVTAFGQALFYRGSR</sequence>
<reference evidence="1" key="1">
    <citation type="journal article" date="2011" name="PLoS ONE">
        <title>Ralstonia syzygii, the Blood Disease Bacterium and some Asian R. solanacearum strains form a single genomic species despite divergent lifestyles.</title>
        <authorList>
            <person name="Remenant B."/>
            <person name="de Cambiaire J.C."/>
            <person name="Cellier G."/>
            <person name="Jacobs J.M."/>
            <person name="Mangenot S."/>
            <person name="Barbe V."/>
            <person name="Lajus A."/>
            <person name="Vallenet D."/>
            <person name="Medigue C."/>
            <person name="Fegan M."/>
            <person name="Allen C."/>
            <person name="Prior P."/>
        </authorList>
    </citation>
    <scope>NUCLEOTIDE SEQUENCE</scope>
    <source>
        <strain evidence="1">R229</strain>
    </source>
</reference>
<dbReference type="AlphaFoldDB" id="G2ZSC2"/>
<reference evidence="1" key="2">
    <citation type="submission" date="2011-04" db="EMBL/GenBank/DDBJ databases">
        <authorList>
            <person name="Genoscope - CEA"/>
        </authorList>
    </citation>
    <scope>NUCLEOTIDE SEQUENCE</scope>
    <source>
        <strain evidence="1">R229</strain>
    </source>
</reference>
<name>G2ZSC2_9RALS</name>
<proteinExistence type="predicted"/>
<evidence type="ECO:0000313" key="1">
    <source>
        <dbReference type="EMBL" id="CCA81935.1"/>
    </source>
</evidence>
<organism evidence="1">
    <name type="scientific">blood disease bacterium R229</name>
    <dbReference type="NCBI Taxonomy" id="741978"/>
    <lineage>
        <taxon>Bacteria</taxon>
        <taxon>Pseudomonadati</taxon>
        <taxon>Pseudomonadota</taxon>
        <taxon>Betaproteobacteria</taxon>
        <taxon>Burkholderiales</taxon>
        <taxon>Burkholderiaceae</taxon>
        <taxon>Ralstonia</taxon>
        <taxon>Ralstonia solanacearum species complex</taxon>
    </lineage>
</organism>
<protein>
    <submittedName>
        <fullName evidence="1">Uncharacterized protein</fullName>
    </submittedName>
</protein>
<gene>
    <name evidence="1" type="ORF">BDB_170029</name>
</gene>